<comment type="caution">
    <text evidence="13">The sequence shown here is derived from an EMBL/GenBank/DDBJ whole genome shotgun (WGS) entry which is preliminary data.</text>
</comment>
<evidence type="ECO:0000256" key="3">
    <source>
        <dbReference type="ARBA" id="ARBA00022553"/>
    </source>
</evidence>
<evidence type="ECO:0000313" key="13">
    <source>
        <dbReference type="EMBL" id="VZO36965.1"/>
    </source>
</evidence>
<dbReference type="InterPro" id="IPR036890">
    <property type="entry name" value="HATPase_C_sf"/>
</dbReference>
<keyword evidence="3" id="KW-0597">Phosphoprotein</keyword>
<protein>
    <recommendedName>
        <fullName evidence="2">histidine kinase</fullName>
        <ecNumber evidence="2">2.7.13.3</ecNumber>
    </recommendedName>
</protein>
<evidence type="ECO:0000256" key="10">
    <source>
        <dbReference type="SAM" id="Phobius"/>
    </source>
</evidence>
<feature type="compositionally biased region" description="Low complexity" evidence="9">
    <location>
        <begin position="291"/>
        <end position="310"/>
    </location>
</feature>
<dbReference type="GO" id="GO:0000155">
    <property type="term" value="F:phosphorelay sensor kinase activity"/>
    <property type="evidence" value="ECO:0007669"/>
    <property type="project" value="InterPro"/>
</dbReference>
<dbReference type="Pfam" id="PF07730">
    <property type="entry name" value="HisKA_3"/>
    <property type="match status" value="1"/>
</dbReference>
<evidence type="ECO:0000256" key="1">
    <source>
        <dbReference type="ARBA" id="ARBA00000085"/>
    </source>
</evidence>
<dbReference type="GO" id="GO:0046983">
    <property type="term" value="F:protein dimerization activity"/>
    <property type="evidence" value="ECO:0007669"/>
    <property type="project" value="InterPro"/>
</dbReference>
<keyword evidence="4" id="KW-0808">Transferase</keyword>
<sequence>MSAPSGGRTSRRIGADQVEVPFTELHARRLGPIRRYFAAHPVAMDRVVVAWFLVPALVSAFFVDSDGILLAVLAVLAGVALFWRRHTPLRVLAALTTLSVIAIGATGSSGGFELALAFAIYTVATSYPPRIAWLALISANAAVAAALLIWGQLTSLDPELTPLANALAGIVVTAGFTLVALAIGTSVGNRRDHVQRLIDRANQLALERDQRELLAAATERARIAREMHDVVAHSLSVMIALADGAGASLTRSPDRSAEALRELSGTGRAALADMRRILGVLREDPAERAVPGPAGSTGPAGSSTAEAAGSDGDTAALPMAPQPGTPALSDLVARFRATGLPVHLTFTGPALPDDAGLQLTVYRIVQEGLTNVLRHAPGASYISVTIARRDNAVTVSVRNDAGSGQTGPAGSGKGLVGMRERAAVYDGTIEAGPDAGGWRLRAVLHFERTEEDS</sequence>
<organism evidence="13 14">
    <name type="scientific">Occultella aeris</name>
    <dbReference type="NCBI Taxonomy" id="2761496"/>
    <lineage>
        <taxon>Bacteria</taxon>
        <taxon>Bacillati</taxon>
        <taxon>Actinomycetota</taxon>
        <taxon>Actinomycetes</taxon>
        <taxon>Micrococcales</taxon>
        <taxon>Ruaniaceae</taxon>
        <taxon>Occultella</taxon>
    </lineage>
</organism>
<evidence type="ECO:0000259" key="11">
    <source>
        <dbReference type="Pfam" id="PF07730"/>
    </source>
</evidence>
<reference evidence="13 14" key="1">
    <citation type="submission" date="2019-11" db="EMBL/GenBank/DDBJ databases">
        <authorList>
            <person name="Criscuolo A."/>
        </authorList>
    </citation>
    <scope>NUCLEOTIDE SEQUENCE [LARGE SCALE GENOMIC DNA]</scope>
    <source>
        <strain evidence="13">CIP111667</strain>
    </source>
</reference>
<evidence type="ECO:0000256" key="7">
    <source>
        <dbReference type="ARBA" id="ARBA00022840"/>
    </source>
</evidence>
<dbReference type="SUPFAM" id="SSF55874">
    <property type="entry name" value="ATPase domain of HSP90 chaperone/DNA topoisomerase II/histidine kinase"/>
    <property type="match status" value="1"/>
</dbReference>
<feature type="region of interest" description="Disordered" evidence="9">
    <location>
        <begin position="282"/>
        <end position="323"/>
    </location>
</feature>
<keyword evidence="10" id="KW-0812">Transmembrane</keyword>
<feature type="domain" description="DUF7134" evidence="12">
    <location>
        <begin position="35"/>
        <end position="191"/>
    </location>
</feature>
<dbReference type="CDD" id="cd16917">
    <property type="entry name" value="HATPase_UhpB-NarQ-NarX-like"/>
    <property type="match status" value="1"/>
</dbReference>
<evidence type="ECO:0000256" key="2">
    <source>
        <dbReference type="ARBA" id="ARBA00012438"/>
    </source>
</evidence>
<dbReference type="EC" id="2.7.13.3" evidence="2"/>
<evidence type="ECO:0000256" key="9">
    <source>
        <dbReference type="SAM" id="MobiDB-lite"/>
    </source>
</evidence>
<keyword evidence="8" id="KW-0902">Two-component regulatory system</keyword>
<feature type="domain" description="Signal transduction histidine kinase subgroup 3 dimerisation and phosphoacceptor" evidence="11">
    <location>
        <begin position="219"/>
        <end position="284"/>
    </location>
</feature>
<evidence type="ECO:0000313" key="14">
    <source>
        <dbReference type="Proteomes" id="UP000419743"/>
    </source>
</evidence>
<feature type="transmembrane region" description="Helical" evidence="10">
    <location>
        <begin position="130"/>
        <end position="151"/>
    </location>
</feature>
<feature type="transmembrane region" description="Helical" evidence="10">
    <location>
        <begin position="91"/>
        <end position="124"/>
    </location>
</feature>
<feature type="transmembrane region" description="Helical" evidence="10">
    <location>
        <begin position="68"/>
        <end position="84"/>
    </location>
</feature>
<evidence type="ECO:0000256" key="6">
    <source>
        <dbReference type="ARBA" id="ARBA00022777"/>
    </source>
</evidence>
<dbReference type="EMBL" id="CACRYJ010000028">
    <property type="protein sequence ID" value="VZO36965.1"/>
    <property type="molecule type" value="Genomic_DNA"/>
</dbReference>
<dbReference type="GO" id="GO:0005524">
    <property type="term" value="F:ATP binding"/>
    <property type="evidence" value="ECO:0007669"/>
    <property type="project" value="UniProtKB-KW"/>
</dbReference>
<dbReference type="RefSeq" id="WP_156740885.1">
    <property type="nucleotide sequence ID" value="NZ_CACRYJ010000028.1"/>
</dbReference>
<dbReference type="PANTHER" id="PTHR24421:SF10">
    <property type="entry name" value="NITRATE_NITRITE SENSOR PROTEIN NARQ"/>
    <property type="match status" value="1"/>
</dbReference>
<accession>A0A7M4DIZ7</accession>
<keyword evidence="14" id="KW-1185">Reference proteome</keyword>
<keyword evidence="5" id="KW-0547">Nucleotide-binding</keyword>
<keyword evidence="7" id="KW-0067">ATP-binding</keyword>
<feature type="transmembrane region" description="Helical" evidence="10">
    <location>
        <begin position="163"/>
        <end position="183"/>
    </location>
</feature>
<keyword evidence="10" id="KW-0472">Membrane</keyword>
<evidence type="ECO:0000256" key="8">
    <source>
        <dbReference type="ARBA" id="ARBA00023012"/>
    </source>
</evidence>
<dbReference type="Pfam" id="PF23539">
    <property type="entry name" value="DUF7134"/>
    <property type="match status" value="1"/>
</dbReference>
<dbReference type="Proteomes" id="UP000419743">
    <property type="component" value="Unassembled WGS sequence"/>
</dbReference>
<dbReference type="InterPro" id="IPR050482">
    <property type="entry name" value="Sensor_HK_TwoCompSys"/>
</dbReference>
<comment type="catalytic activity">
    <reaction evidence="1">
        <text>ATP + protein L-histidine = ADP + protein N-phospho-L-histidine.</text>
        <dbReference type="EC" id="2.7.13.3"/>
    </reaction>
</comment>
<dbReference type="Gene3D" id="3.30.565.10">
    <property type="entry name" value="Histidine kinase-like ATPase, C-terminal domain"/>
    <property type="match status" value="1"/>
</dbReference>
<dbReference type="AlphaFoldDB" id="A0A7M4DIZ7"/>
<evidence type="ECO:0000256" key="5">
    <source>
        <dbReference type="ARBA" id="ARBA00022741"/>
    </source>
</evidence>
<name>A0A7M4DIZ7_9MICO</name>
<proteinExistence type="predicted"/>
<dbReference type="InterPro" id="IPR011712">
    <property type="entry name" value="Sig_transdc_His_kin_sub3_dim/P"/>
</dbReference>
<keyword evidence="10" id="KW-1133">Transmembrane helix</keyword>
<dbReference type="GO" id="GO:0016020">
    <property type="term" value="C:membrane"/>
    <property type="evidence" value="ECO:0007669"/>
    <property type="project" value="InterPro"/>
</dbReference>
<dbReference type="InterPro" id="IPR055558">
    <property type="entry name" value="DUF7134"/>
</dbReference>
<gene>
    <name evidence="13" type="ORF">HALOF300_02100</name>
</gene>
<evidence type="ECO:0000256" key="4">
    <source>
        <dbReference type="ARBA" id="ARBA00022679"/>
    </source>
</evidence>
<dbReference type="Gene3D" id="1.20.5.1930">
    <property type="match status" value="1"/>
</dbReference>
<evidence type="ECO:0000259" key="12">
    <source>
        <dbReference type="Pfam" id="PF23539"/>
    </source>
</evidence>
<keyword evidence="6" id="KW-0418">Kinase</keyword>
<dbReference type="PANTHER" id="PTHR24421">
    <property type="entry name" value="NITRATE/NITRITE SENSOR PROTEIN NARX-RELATED"/>
    <property type="match status" value="1"/>
</dbReference>